<dbReference type="PANTHER" id="PTHR11319">
    <property type="entry name" value="G PROTEIN-COUPLED RECEPTOR-RELATED"/>
    <property type="match status" value="1"/>
</dbReference>
<evidence type="ECO:0000313" key="4">
    <source>
        <dbReference type="Proteomes" id="UP001302662"/>
    </source>
</evidence>
<feature type="transmembrane region" description="Helical" evidence="2">
    <location>
        <begin position="545"/>
        <end position="567"/>
    </location>
</feature>
<accession>A0AA96V915</accession>
<evidence type="ECO:0008006" key="5">
    <source>
        <dbReference type="Google" id="ProtNLM"/>
    </source>
</evidence>
<dbReference type="GeneID" id="85197689"/>
<dbReference type="Gene3D" id="2.160.20.10">
    <property type="entry name" value="Single-stranded right-handed beta-helix, Pectin lyase-like"/>
    <property type="match status" value="1"/>
</dbReference>
<keyword evidence="2" id="KW-0472">Membrane</keyword>
<dbReference type="InterPro" id="IPR006626">
    <property type="entry name" value="PbH1"/>
</dbReference>
<keyword evidence="2" id="KW-1133">Transmembrane helix</keyword>
<name>A0AA96V915_9EURY</name>
<feature type="region of interest" description="Disordered" evidence="1">
    <location>
        <begin position="506"/>
        <end position="535"/>
    </location>
</feature>
<evidence type="ECO:0000256" key="1">
    <source>
        <dbReference type="SAM" id="MobiDB-lite"/>
    </source>
</evidence>
<proteinExistence type="predicted"/>
<keyword evidence="2" id="KW-0812">Transmembrane</keyword>
<dbReference type="SUPFAM" id="SSF51126">
    <property type="entry name" value="Pectin lyase-like"/>
    <property type="match status" value="2"/>
</dbReference>
<dbReference type="RefSeq" id="WP_316559004.1">
    <property type="nucleotide sequence ID" value="NZ_CP131062.1"/>
</dbReference>
<organism evidence="3 4">
    <name type="scientific">Methanimicrococcus stummii</name>
    <dbReference type="NCBI Taxonomy" id="3028294"/>
    <lineage>
        <taxon>Archaea</taxon>
        <taxon>Methanobacteriati</taxon>
        <taxon>Methanobacteriota</taxon>
        <taxon>Stenosarchaea group</taxon>
        <taxon>Methanomicrobia</taxon>
        <taxon>Methanosarcinales</taxon>
        <taxon>Methanosarcinaceae</taxon>
        <taxon>Methanimicrococcus</taxon>
    </lineage>
</organism>
<dbReference type="KEGG" id="mees:MmiEs2_12170"/>
<dbReference type="AlphaFoldDB" id="A0AA96V915"/>
<evidence type="ECO:0000313" key="3">
    <source>
        <dbReference type="EMBL" id="WNY29004.1"/>
    </source>
</evidence>
<dbReference type="EMBL" id="CP131062">
    <property type="protein sequence ID" value="WNY29004.1"/>
    <property type="molecule type" value="Genomic_DNA"/>
</dbReference>
<reference evidence="3 4" key="1">
    <citation type="submission" date="2023-07" db="EMBL/GenBank/DDBJ databases">
        <title>Closed genome sequence of Methanimicrococcus sp. Es2.</title>
        <authorList>
            <person name="Protasov E."/>
            <person name="Platt K."/>
            <person name="Reeh H."/>
            <person name="Poehlein A."/>
            <person name="Daniel R."/>
            <person name="Brune A."/>
        </authorList>
    </citation>
    <scope>NUCLEOTIDE SEQUENCE [LARGE SCALE GENOMIC DNA]</scope>
    <source>
        <strain evidence="3 4">Es2</strain>
    </source>
</reference>
<evidence type="ECO:0000256" key="2">
    <source>
        <dbReference type="SAM" id="Phobius"/>
    </source>
</evidence>
<keyword evidence="4" id="KW-1185">Reference proteome</keyword>
<dbReference type="InterPro" id="IPR011050">
    <property type="entry name" value="Pectin_lyase_fold/virulence"/>
</dbReference>
<dbReference type="SMART" id="SM00710">
    <property type="entry name" value="PbH1"/>
    <property type="match status" value="6"/>
</dbReference>
<gene>
    <name evidence="3" type="ORF">MmiEs2_12170</name>
</gene>
<dbReference type="PANTHER" id="PTHR11319:SF35">
    <property type="entry name" value="OUTER MEMBRANE PROTEIN PMPC-RELATED"/>
    <property type="match status" value="1"/>
</dbReference>
<sequence>MHSKIAKTLILSVLILFLFTSVAAAQEWVVTSAGDTGKVNLSTVDLSNMTLREAIAKANSGDTIVFADNITAVSLMNGSLNISKDLTIGGSSKVTVKRDSSPVTQDMTIFTVSGSNVVLRQLTIENGYTMNGTGGAVTADRANVTIESCTIQRNKADFGGAVYVSNGSNVKLVSSSVYKNNATSEGSAIYVKSGNVELQNSVIDSHSDKYNVIQLDQGKLIASQSRFINNEVTSKGSPVTASSGTIVEIRNSTFSNNTATESAGITAYGTLLAENCAFDGGKSSGSGGGISLKNGSVGNIKYSVFSNANVTDDGGGVHIDVGATATIDTCTFLNNIANYGGAFFNRGTLDAKSVTAVNNTAKFFGGAAALWNDGNVTLTKSVLAGNTAKSNNTAKDVGGGGINVSNSQATLSSNVIVGNTDPREIDFGEGNATVRSGGNNLVGTYRGSGRFPIEATDVAGIQMSDVFVIENGLPALTKSTGYTAGYDKVQVYTVALNSSANNPAAGILGDYTPAPTPTPEPSEPGTVTPEPEQPSAGSGSSLVTYLVYGVIGIVLLVILAVVAVLLWKYNEKRKYKFG</sequence>
<dbReference type="Proteomes" id="UP001302662">
    <property type="component" value="Chromosome"/>
</dbReference>
<dbReference type="InterPro" id="IPR012334">
    <property type="entry name" value="Pectin_lyas_fold"/>
</dbReference>
<protein>
    <recommendedName>
        <fullName evidence="5">Right handed beta helix domain-containing protein</fullName>
    </recommendedName>
</protein>